<keyword evidence="3" id="KW-1185">Reference proteome</keyword>
<organism evidence="2 3">
    <name type="scientific">Trichogramma brassicae</name>
    <dbReference type="NCBI Taxonomy" id="86971"/>
    <lineage>
        <taxon>Eukaryota</taxon>
        <taxon>Metazoa</taxon>
        <taxon>Ecdysozoa</taxon>
        <taxon>Arthropoda</taxon>
        <taxon>Hexapoda</taxon>
        <taxon>Insecta</taxon>
        <taxon>Pterygota</taxon>
        <taxon>Neoptera</taxon>
        <taxon>Endopterygota</taxon>
        <taxon>Hymenoptera</taxon>
        <taxon>Apocrita</taxon>
        <taxon>Proctotrupomorpha</taxon>
        <taxon>Chalcidoidea</taxon>
        <taxon>Trichogrammatidae</taxon>
        <taxon>Trichogramma</taxon>
    </lineage>
</organism>
<feature type="compositionally biased region" description="Low complexity" evidence="1">
    <location>
        <begin position="46"/>
        <end position="60"/>
    </location>
</feature>
<reference evidence="2 3" key="1">
    <citation type="submission" date="2020-02" db="EMBL/GenBank/DDBJ databases">
        <authorList>
            <person name="Ferguson B K."/>
        </authorList>
    </citation>
    <scope>NUCLEOTIDE SEQUENCE [LARGE SCALE GENOMIC DNA]</scope>
</reference>
<name>A0A6H5HW76_9HYME</name>
<gene>
    <name evidence="2" type="ORF">TBRA_LOCUS1331</name>
</gene>
<dbReference type="AlphaFoldDB" id="A0A6H5HW76"/>
<evidence type="ECO:0000313" key="3">
    <source>
        <dbReference type="Proteomes" id="UP000479190"/>
    </source>
</evidence>
<evidence type="ECO:0008006" key="4">
    <source>
        <dbReference type="Google" id="ProtNLM"/>
    </source>
</evidence>
<evidence type="ECO:0000256" key="1">
    <source>
        <dbReference type="SAM" id="MobiDB-lite"/>
    </source>
</evidence>
<dbReference type="OrthoDB" id="7382669at2759"/>
<evidence type="ECO:0000313" key="2">
    <source>
        <dbReference type="EMBL" id="CAB0029286.1"/>
    </source>
</evidence>
<feature type="region of interest" description="Disordered" evidence="1">
    <location>
        <begin position="1"/>
        <end position="66"/>
    </location>
</feature>
<proteinExistence type="predicted"/>
<sequence>MQTSGGVHGGPRRPFGSPARISERKIDRRRHRVRHHCGPGGRSEGARGAAASTAPSSPSTFVTRSTRRGGNNILAALERIRTPEYLQKIIYSYFQARVLEYDTDDGPESCSISAGVPQGSVLGPIL</sequence>
<feature type="compositionally biased region" description="Basic residues" evidence="1">
    <location>
        <begin position="27"/>
        <end position="37"/>
    </location>
</feature>
<protein>
    <recommendedName>
        <fullName evidence="4">Reverse transcriptase domain-containing protein</fullName>
    </recommendedName>
</protein>
<dbReference type="EMBL" id="CADCXV010000298">
    <property type="protein sequence ID" value="CAB0029286.1"/>
    <property type="molecule type" value="Genomic_DNA"/>
</dbReference>
<dbReference type="Proteomes" id="UP000479190">
    <property type="component" value="Unassembled WGS sequence"/>
</dbReference>
<accession>A0A6H5HW76</accession>